<dbReference type="EMBL" id="HBUF01340229">
    <property type="protein sequence ID" value="CAG6701972.1"/>
    <property type="molecule type" value="Transcribed_RNA"/>
</dbReference>
<evidence type="ECO:0000313" key="1">
    <source>
        <dbReference type="EMBL" id="CAG6658724.1"/>
    </source>
</evidence>
<dbReference type="EMBL" id="HBUF01192188">
    <property type="protein sequence ID" value="CAG6658730.1"/>
    <property type="molecule type" value="Transcribed_RNA"/>
</dbReference>
<dbReference type="EMBL" id="HBUF01340226">
    <property type="protein sequence ID" value="CAG6701963.1"/>
    <property type="molecule type" value="Transcribed_RNA"/>
</dbReference>
<organism evidence="1">
    <name type="scientific">Cacopsylla melanoneura</name>
    <dbReference type="NCBI Taxonomy" id="428564"/>
    <lineage>
        <taxon>Eukaryota</taxon>
        <taxon>Metazoa</taxon>
        <taxon>Ecdysozoa</taxon>
        <taxon>Arthropoda</taxon>
        <taxon>Hexapoda</taxon>
        <taxon>Insecta</taxon>
        <taxon>Pterygota</taxon>
        <taxon>Neoptera</taxon>
        <taxon>Paraneoptera</taxon>
        <taxon>Hemiptera</taxon>
        <taxon>Sternorrhyncha</taxon>
        <taxon>Psylloidea</taxon>
        <taxon>Psyllidae</taxon>
        <taxon>Psyllinae</taxon>
        <taxon>Cacopsylla</taxon>
    </lineage>
</organism>
<dbReference type="EMBL" id="HBUF01340228">
    <property type="protein sequence ID" value="CAG6701969.1"/>
    <property type="molecule type" value="Transcribed_RNA"/>
</dbReference>
<name>A0A8D8S1F3_9HEMI</name>
<proteinExistence type="predicted"/>
<protein>
    <submittedName>
        <fullName evidence="1">Uncharacterized protein</fullName>
    </submittedName>
</protein>
<accession>A0A8D8S1F3</accession>
<dbReference type="EMBL" id="HBUF01192187">
    <property type="protein sequence ID" value="CAG6658727.1"/>
    <property type="molecule type" value="Transcribed_RNA"/>
</dbReference>
<sequence>MDIAPLWSKALLLDIAPLWDKAPIWEEGPLGGKALILGRAPLGGKALTLSQVSLGDIKAKALVASTTPMEAVGLAVNMTRTLTKKKRYRISWRGWRIHIKSIRQRRKTTRCCQLPSPHYPALEM</sequence>
<dbReference type="EMBL" id="HBUF01340227">
    <property type="protein sequence ID" value="CAG6701966.1"/>
    <property type="molecule type" value="Transcribed_RNA"/>
</dbReference>
<dbReference type="AlphaFoldDB" id="A0A8D8S1F3"/>
<reference evidence="1" key="1">
    <citation type="submission" date="2021-05" db="EMBL/GenBank/DDBJ databases">
        <authorList>
            <person name="Alioto T."/>
            <person name="Alioto T."/>
            <person name="Gomez Garrido J."/>
        </authorList>
    </citation>
    <scope>NUCLEOTIDE SEQUENCE</scope>
</reference>
<dbReference type="EMBL" id="HBUF01192186">
    <property type="protein sequence ID" value="CAG6658724.1"/>
    <property type="molecule type" value="Transcribed_RNA"/>
</dbReference>